<comment type="caution">
    <text evidence="2">The sequence shown here is derived from an EMBL/GenBank/DDBJ whole genome shotgun (WGS) entry which is preliminary data.</text>
</comment>
<sequence>MMQGMAVGQSGAGKTADSDDQVDVASDDDDDDDDEDDEDDADNDREGLQGRYQAALGDNDDSIMADASFAKYLHKQRNEE</sequence>
<keyword evidence="3" id="KW-1185">Reference proteome</keyword>
<evidence type="ECO:0000313" key="2">
    <source>
        <dbReference type="EMBL" id="KAF4506162.1"/>
    </source>
</evidence>
<evidence type="ECO:0000313" key="3">
    <source>
        <dbReference type="Proteomes" id="UP000557566"/>
    </source>
</evidence>
<proteinExistence type="predicted"/>
<organism evidence="2 3">
    <name type="scientific">Ophiocordyceps sinensis</name>
    <dbReference type="NCBI Taxonomy" id="72228"/>
    <lineage>
        <taxon>Eukaryota</taxon>
        <taxon>Fungi</taxon>
        <taxon>Dikarya</taxon>
        <taxon>Ascomycota</taxon>
        <taxon>Pezizomycotina</taxon>
        <taxon>Sordariomycetes</taxon>
        <taxon>Hypocreomycetidae</taxon>
        <taxon>Hypocreales</taxon>
        <taxon>Ophiocordycipitaceae</taxon>
        <taxon>Ophiocordyceps</taxon>
    </lineage>
</organism>
<dbReference type="EMBL" id="JAAVMX010000007">
    <property type="protein sequence ID" value="KAF4506162.1"/>
    <property type="molecule type" value="Genomic_DNA"/>
</dbReference>
<feature type="compositionally biased region" description="Acidic residues" evidence="1">
    <location>
        <begin position="18"/>
        <end position="43"/>
    </location>
</feature>
<accession>A0A8H4LWJ1</accession>
<name>A0A8H4LWJ1_9HYPO</name>
<evidence type="ECO:0000256" key="1">
    <source>
        <dbReference type="SAM" id="MobiDB-lite"/>
    </source>
</evidence>
<feature type="region of interest" description="Disordered" evidence="1">
    <location>
        <begin position="1"/>
        <end position="62"/>
    </location>
</feature>
<protein>
    <submittedName>
        <fullName evidence="2">Uncharacterized protein</fullName>
    </submittedName>
</protein>
<dbReference type="OrthoDB" id="243313at2759"/>
<reference evidence="2 3" key="1">
    <citation type="journal article" date="2020" name="Genome Biol. Evol.">
        <title>A new high-quality draft genome assembly of the Chinese cordyceps Ophiocordyceps sinensis.</title>
        <authorList>
            <person name="Shu R."/>
            <person name="Zhang J."/>
            <person name="Meng Q."/>
            <person name="Zhang H."/>
            <person name="Zhou G."/>
            <person name="Li M."/>
            <person name="Wu P."/>
            <person name="Zhao Y."/>
            <person name="Chen C."/>
            <person name="Qin Q."/>
        </authorList>
    </citation>
    <scope>NUCLEOTIDE SEQUENCE [LARGE SCALE GENOMIC DNA]</scope>
    <source>
        <strain evidence="2 3">IOZ07</strain>
    </source>
</reference>
<dbReference type="AlphaFoldDB" id="A0A8H4LWJ1"/>
<dbReference type="Proteomes" id="UP000557566">
    <property type="component" value="Unassembled WGS sequence"/>
</dbReference>
<gene>
    <name evidence="2" type="ORF">G6O67_006274</name>
</gene>